<reference evidence="11 12" key="1">
    <citation type="submission" date="2020-09" db="EMBL/GenBank/DDBJ databases">
        <title>Biosynthesis of the nuclear factor of activated T cells inhibitor NFAT-133 and its congeners in Streptomyces pactum.</title>
        <authorList>
            <person name="Zhou W."/>
            <person name="Posri P."/>
            <person name="Abugrain M.E."/>
            <person name="Weisberg A.J."/>
            <person name="Chang J.H."/>
            <person name="Mahmud T."/>
        </authorList>
    </citation>
    <scope>NUCLEOTIDE SEQUENCE [LARGE SCALE GENOMIC DNA]</scope>
    <source>
        <strain evidence="11 12">ATCC 27456</strain>
    </source>
</reference>
<evidence type="ECO:0000256" key="3">
    <source>
        <dbReference type="ARBA" id="ARBA00011738"/>
    </source>
</evidence>
<organism evidence="11 12">
    <name type="scientific">Streptomyces pactum</name>
    <dbReference type="NCBI Taxonomy" id="68249"/>
    <lineage>
        <taxon>Bacteria</taxon>
        <taxon>Bacillati</taxon>
        <taxon>Actinomycetota</taxon>
        <taxon>Actinomycetes</taxon>
        <taxon>Kitasatosporales</taxon>
        <taxon>Streptomycetaceae</taxon>
        <taxon>Streptomyces</taxon>
    </lineage>
</organism>
<keyword evidence="12" id="KW-1185">Reference proteome</keyword>
<evidence type="ECO:0000256" key="1">
    <source>
        <dbReference type="ARBA" id="ARBA00004613"/>
    </source>
</evidence>
<keyword evidence="6 8" id="KW-0722">Serine protease inhibitor</keyword>
<dbReference type="InterPro" id="IPR020054">
    <property type="entry name" value="Prot_inh_SSI_I16_CS"/>
</dbReference>
<keyword evidence="4 8" id="KW-0964">Secreted</keyword>
<comment type="subcellular location">
    <subcellularLocation>
        <location evidence="1 8">Secreted</location>
    </subcellularLocation>
</comment>
<evidence type="ECO:0000313" key="12">
    <source>
        <dbReference type="Proteomes" id="UP000807371"/>
    </source>
</evidence>
<keyword evidence="7 8" id="KW-1015">Disulfide bond</keyword>
<dbReference type="InterPro" id="IPR023549">
    <property type="entry name" value="Subtilisin_inhibitor"/>
</dbReference>
<dbReference type="Pfam" id="PF00720">
    <property type="entry name" value="SSI"/>
    <property type="match status" value="1"/>
</dbReference>
<evidence type="ECO:0000313" key="11">
    <source>
        <dbReference type="EMBL" id="MBH5334138.1"/>
    </source>
</evidence>
<feature type="disulfide bond" evidence="8">
    <location>
        <begin position="103"/>
        <end position="133"/>
    </location>
</feature>
<dbReference type="SUPFAM" id="SSF55399">
    <property type="entry name" value="Subtilisin inhibitor"/>
    <property type="match status" value="1"/>
</dbReference>
<evidence type="ECO:0000256" key="2">
    <source>
        <dbReference type="ARBA" id="ARBA00010472"/>
    </source>
</evidence>
<comment type="caution">
    <text evidence="11">The sequence shown here is derived from an EMBL/GenBank/DDBJ whole genome shotgun (WGS) entry which is preliminary data.</text>
</comment>
<dbReference type="HAMAP" id="MF_00778">
    <property type="entry name" value="SSI"/>
    <property type="match status" value="1"/>
</dbReference>
<dbReference type="Gene3D" id="3.30.350.10">
    <property type="entry name" value="Subtilisin inhibitor-like"/>
    <property type="match status" value="1"/>
</dbReference>
<dbReference type="PROSITE" id="PS51257">
    <property type="entry name" value="PROKAR_LIPOPROTEIN"/>
    <property type="match status" value="1"/>
</dbReference>
<feature type="disulfide bond" evidence="8">
    <location>
        <begin position="64"/>
        <end position="79"/>
    </location>
</feature>
<protein>
    <recommendedName>
        <fullName evidence="8">Probable subtilase-type protease inhibitor</fullName>
    </recommendedName>
</protein>
<feature type="signal peptide" evidence="8">
    <location>
        <begin position="1"/>
        <end position="21"/>
    </location>
</feature>
<comment type="similarity">
    <text evidence="2 8 9">Belongs to the protease inhibitor I16 (SSI) family.</text>
</comment>
<evidence type="ECO:0000256" key="6">
    <source>
        <dbReference type="ARBA" id="ARBA00022900"/>
    </source>
</evidence>
<evidence type="ECO:0000256" key="5">
    <source>
        <dbReference type="ARBA" id="ARBA00022690"/>
    </source>
</evidence>
<comment type="function">
    <text evidence="8">Strong inhibitor of bacterial serine proteases such as subtilisin.</text>
</comment>
<dbReference type="EMBL" id="JACYXC010000001">
    <property type="protein sequence ID" value="MBH5334138.1"/>
    <property type="molecule type" value="Genomic_DNA"/>
</dbReference>
<accession>A0ABS0NG19</accession>
<feature type="site" description="Reactive bond" evidence="8">
    <location>
        <begin position="105"/>
        <end position="106"/>
    </location>
</feature>
<keyword evidence="5 8" id="KW-0646">Protease inhibitor</keyword>
<dbReference type="Proteomes" id="UP000807371">
    <property type="component" value="Unassembled WGS sequence"/>
</dbReference>
<dbReference type="RefSeq" id="WP_197987870.1">
    <property type="nucleotide sequence ID" value="NZ_JACYXC010000001.1"/>
</dbReference>
<keyword evidence="8" id="KW-0732">Signal</keyword>
<dbReference type="PROSITE" id="PS00999">
    <property type="entry name" value="SSI"/>
    <property type="match status" value="1"/>
</dbReference>
<dbReference type="GO" id="GO:0030414">
    <property type="term" value="F:peptidase inhibitor activity"/>
    <property type="evidence" value="ECO:0007669"/>
    <property type="project" value="UniProtKB-KW"/>
</dbReference>
<evidence type="ECO:0000256" key="7">
    <source>
        <dbReference type="ARBA" id="ARBA00023157"/>
    </source>
</evidence>
<evidence type="ECO:0000259" key="10">
    <source>
        <dbReference type="Pfam" id="PF00720"/>
    </source>
</evidence>
<proteinExistence type="inferred from homology"/>
<evidence type="ECO:0000256" key="8">
    <source>
        <dbReference type="HAMAP-Rule" id="MF_00778"/>
    </source>
</evidence>
<comment type="subunit">
    <text evidence="3 8">Homodimer.</text>
</comment>
<feature type="chain" id="PRO_5044943454" description="Probable subtilase-type protease inhibitor" evidence="8">
    <location>
        <begin position="22"/>
        <end position="145"/>
    </location>
</feature>
<evidence type="ECO:0000256" key="4">
    <source>
        <dbReference type="ARBA" id="ARBA00022525"/>
    </source>
</evidence>
<dbReference type="InterPro" id="IPR036819">
    <property type="entry name" value="Subtilisin_inhibitor-like_sf"/>
</dbReference>
<name>A0ABS0NG19_9ACTN</name>
<sequence precursor="true">MRKIAGAIGLGAALTAGCLVAAGGASAEQAQPRSLYAPSALVLTVGQGEDARTATVQRAVTLSCTPTPTGTHPAPAEACAELSAVNGDFSALRATGTTSGQFCTKDYRPVVVTAQGVWQGRSVRYERTFSNSCVMQGTSNAVFAF</sequence>
<feature type="domain" description="Subtilisin inhibitor" evidence="10">
    <location>
        <begin position="37"/>
        <end position="131"/>
    </location>
</feature>
<gene>
    <name evidence="8" type="primary">sti</name>
    <name evidence="11" type="ORF">IHE55_04705</name>
</gene>
<dbReference type="PRINTS" id="PR00294">
    <property type="entry name" value="SSBTLNINHBTR"/>
</dbReference>
<dbReference type="InterPro" id="IPR000691">
    <property type="entry name" value="Prot_inh_I16_SSI"/>
</dbReference>
<evidence type="ECO:0000256" key="9">
    <source>
        <dbReference type="RuleBase" id="RU003471"/>
    </source>
</evidence>